<dbReference type="EMBL" id="MGKD01000003">
    <property type="protein sequence ID" value="OGN20495.1"/>
    <property type="molecule type" value="Genomic_DNA"/>
</dbReference>
<proteinExistence type="predicted"/>
<gene>
    <name evidence="2" type="ORF">A3F25_00680</name>
</gene>
<reference evidence="2 3" key="1">
    <citation type="journal article" date="2016" name="Nat. Commun.">
        <title>Thousands of microbial genomes shed light on interconnected biogeochemical processes in an aquifer system.</title>
        <authorList>
            <person name="Anantharaman K."/>
            <person name="Brown C.T."/>
            <person name="Hug L.A."/>
            <person name="Sharon I."/>
            <person name="Castelle C.J."/>
            <person name="Probst A.J."/>
            <person name="Thomas B.C."/>
            <person name="Singh A."/>
            <person name="Wilkins M.J."/>
            <person name="Karaoz U."/>
            <person name="Brodie E.L."/>
            <person name="Williams K.H."/>
            <person name="Hubbard S.S."/>
            <person name="Banfield J.F."/>
        </authorList>
    </citation>
    <scope>NUCLEOTIDE SEQUENCE [LARGE SCALE GENOMIC DNA]</scope>
</reference>
<evidence type="ECO:0000313" key="3">
    <source>
        <dbReference type="Proteomes" id="UP000177478"/>
    </source>
</evidence>
<dbReference type="AlphaFoldDB" id="A0A1F8G574"/>
<protein>
    <submittedName>
        <fullName evidence="2">Uncharacterized protein</fullName>
    </submittedName>
</protein>
<dbReference type="Proteomes" id="UP000177478">
    <property type="component" value="Unassembled WGS sequence"/>
</dbReference>
<evidence type="ECO:0000256" key="1">
    <source>
        <dbReference type="SAM" id="MobiDB-lite"/>
    </source>
</evidence>
<comment type="caution">
    <text evidence="2">The sequence shown here is derived from an EMBL/GenBank/DDBJ whole genome shotgun (WGS) entry which is preliminary data.</text>
</comment>
<feature type="compositionally biased region" description="Low complexity" evidence="1">
    <location>
        <begin position="92"/>
        <end position="107"/>
    </location>
</feature>
<name>A0A1F8G574_9BACT</name>
<evidence type="ECO:0000313" key="2">
    <source>
        <dbReference type="EMBL" id="OGN20495.1"/>
    </source>
</evidence>
<accession>A0A1F8G574</accession>
<dbReference type="STRING" id="1802689.A3F25_00680"/>
<feature type="region of interest" description="Disordered" evidence="1">
    <location>
        <begin position="92"/>
        <end position="115"/>
    </location>
</feature>
<organism evidence="2 3">
    <name type="scientific">Candidatus Yanofskybacteria bacterium RIFCSPHIGHO2_12_FULL_45_19b</name>
    <dbReference type="NCBI Taxonomy" id="1802689"/>
    <lineage>
        <taxon>Bacteria</taxon>
        <taxon>Candidatus Yanofskyibacteriota</taxon>
    </lineage>
</organism>
<sequence>MSEYLFHEFAAKMLTEIKVNPARNWAGGFEAGRLSAVLEILGGSQMPVTAAHQIAKDNSDLPNLLRKMGLNPNLVRLATVVLDNLAHRENLTSVPPSLPSPLKNLNPADTGFHRE</sequence>